<evidence type="ECO:0000256" key="9">
    <source>
        <dbReference type="ARBA" id="ARBA00042895"/>
    </source>
</evidence>
<dbReference type="SUPFAM" id="SSF51011">
    <property type="entry name" value="Glycosyl hydrolase domain"/>
    <property type="match status" value="1"/>
</dbReference>
<dbReference type="HOGENOM" id="CLU_000631_7_0_1"/>
<dbReference type="InterPro" id="IPR000322">
    <property type="entry name" value="Glyco_hydro_31_TIM"/>
</dbReference>
<dbReference type="GO" id="GO:0030246">
    <property type="term" value="F:carbohydrate binding"/>
    <property type="evidence" value="ECO:0007669"/>
    <property type="project" value="InterPro"/>
</dbReference>
<dbReference type="InterPro" id="IPR011013">
    <property type="entry name" value="Gal_mutarotase_sf_dom"/>
</dbReference>
<dbReference type="GO" id="GO:0017177">
    <property type="term" value="C:glucosidase II complex"/>
    <property type="evidence" value="ECO:0007669"/>
    <property type="project" value="EnsemblFungi"/>
</dbReference>
<keyword evidence="8 10" id="KW-0326">Glycosidase</keyword>
<dbReference type="FunCoup" id="A3LZG4">
    <property type="interactions" value="976"/>
</dbReference>
<dbReference type="InParanoid" id="A3LZG4"/>
<dbReference type="SUPFAM" id="SSF74650">
    <property type="entry name" value="Galactose mutarotase-like"/>
    <property type="match status" value="1"/>
</dbReference>
<keyword evidence="16" id="KW-1185">Reference proteome</keyword>
<feature type="domain" description="Glycoside hydrolase family 31 N-terminal" evidence="13">
    <location>
        <begin position="91"/>
        <end position="320"/>
    </location>
</feature>
<evidence type="ECO:0000256" key="6">
    <source>
        <dbReference type="ARBA" id="ARBA00022824"/>
    </source>
</evidence>
<dbReference type="PANTHER" id="PTHR22762">
    <property type="entry name" value="ALPHA-GLUCOSIDASE"/>
    <property type="match status" value="1"/>
</dbReference>
<dbReference type="SUPFAM" id="SSF51445">
    <property type="entry name" value="(Trans)glycosidases"/>
    <property type="match status" value="1"/>
</dbReference>
<comment type="similarity">
    <text evidence="3 10">Belongs to the glycosyl hydrolase 31 family.</text>
</comment>
<evidence type="ECO:0000256" key="3">
    <source>
        <dbReference type="ARBA" id="ARBA00007806"/>
    </source>
</evidence>
<dbReference type="KEGG" id="pic:PICST_85073"/>
<dbReference type="GO" id="GO:0106407">
    <property type="term" value="F:Glc2Man9GlcNAc2 oligosaccharide glucosidase activity"/>
    <property type="evidence" value="ECO:0007669"/>
    <property type="project" value="EnsemblFungi"/>
</dbReference>
<evidence type="ECO:0000259" key="13">
    <source>
        <dbReference type="Pfam" id="PF13802"/>
    </source>
</evidence>
<dbReference type="GO" id="GO:0006491">
    <property type="term" value="P:N-glycan processing"/>
    <property type="evidence" value="ECO:0007669"/>
    <property type="project" value="EnsemblFungi"/>
</dbReference>
<evidence type="ECO:0000256" key="4">
    <source>
        <dbReference type="ARBA" id="ARBA00022729"/>
    </source>
</evidence>
<feature type="domain" description="Glycosyl hydrolase family 31 C-terminal" evidence="14">
    <location>
        <begin position="705"/>
        <end position="801"/>
    </location>
</feature>
<dbReference type="InterPro" id="IPR013780">
    <property type="entry name" value="Glyco_hydro_b"/>
</dbReference>
<keyword evidence="7" id="KW-0325">Glycoprotein</keyword>
<evidence type="ECO:0000256" key="5">
    <source>
        <dbReference type="ARBA" id="ARBA00022801"/>
    </source>
</evidence>
<reference evidence="15 16" key="1">
    <citation type="journal article" date="2007" name="Nat. Biotechnol.">
        <title>Genome sequence of the lignocellulose-bioconverting and xylose-fermenting yeast Pichia stipitis.</title>
        <authorList>
            <person name="Jeffries T.W."/>
            <person name="Grigoriev I.V."/>
            <person name="Grimwood J."/>
            <person name="Laplaza J.M."/>
            <person name="Aerts A."/>
            <person name="Salamov A."/>
            <person name="Schmutz J."/>
            <person name="Lindquist E."/>
            <person name="Dehal P."/>
            <person name="Shapiro H."/>
            <person name="Jin Y.S."/>
            <person name="Passoth V."/>
            <person name="Richardson P.M."/>
        </authorList>
    </citation>
    <scope>NUCLEOTIDE SEQUENCE [LARGE SCALE GENOMIC DNA]</scope>
    <source>
        <strain evidence="16">ATCC 58785 / CBS 6054 / NBRC 10063 / NRRL Y-11545</strain>
    </source>
</reference>
<evidence type="ECO:0000259" key="12">
    <source>
        <dbReference type="Pfam" id="PF01055"/>
    </source>
</evidence>
<evidence type="ECO:0000256" key="2">
    <source>
        <dbReference type="ARBA" id="ARBA00004833"/>
    </source>
</evidence>
<feature type="domain" description="Glycoside hydrolase family 31 TIM barrel" evidence="12">
    <location>
        <begin position="366"/>
        <end position="697"/>
    </location>
</feature>
<dbReference type="OrthoDB" id="1334205at2759"/>
<dbReference type="EMBL" id="CP000501">
    <property type="protein sequence ID" value="ABN68154.2"/>
    <property type="molecule type" value="Genomic_DNA"/>
</dbReference>
<dbReference type="Gene3D" id="3.20.20.80">
    <property type="entry name" value="Glycosidases"/>
    <property type="match status" value="2"/>
</dbReference>
<dbReference type="InterPro" id="IPR048395">
    <property type="entry name" value="Glyco_hydro_31_C"/>
</dbReference>
<dbReference type="CDD" id="cd14752">
    <property type="entry name" value="GH31_N"/>
    <property type="match status" value="1"/>
</dbReference>
<dbReference type="InterPro" id="IPR017853">
    <property type="entry name" value="GH"/>
</dbReference>
<dbReference type="InterPro" id="IPR025887">
    <property type="entry name" value="Glyco_hydro_31_N_dom"/>
</dbReference>
<protein>
    <recommendedName>
        <fullName evidence="9">Glucosidase II subunit alpha</fullName>
    </recommendedName>
</protein>
<dbReference type="Pfam" id="PF13802">
    <property type="entry name" value="Gal_mutarotas_2"/>
    <property type="match status" value="1"/>
</dbReference>
<keyword evidence="6" id="KW-0256">Endoplasmic reticulum</keyword>
<evidence type="ECO:0000259" key="14">
    <source>
        <dbReference type="Pfam" id="PF21365"/>
    </source>
</evidence>
<gene>
    <name evidence="15" type="primary">ROT2</name>
    <name evidence="15" type="ORF">PICST_85073</name>
</gene>
<evidence type="ECO:0000256" key="1">
    <source>
        <dbReference type="ARBA" id="ARBA00004240"/>
    </source>
</evidence>
<dbReference type="PANTHER" id="PTHR22762:SF54">
    <property type="entry name" value="BCDNA.GH04962"/>
    <property type="match status" value="1"/>
</dbReference>
<evidence type="ECO:0000313" key="16">
    <source>
        <dbReference type="Proteomes" id="UP000002258"/>
    </source>
</evidence>
<dbReference type="AlphaFoldDB" id="A3LZG4"/>
<dbReference type="Pfam" id="PF01055">
    <property type="entry name" value="Glyco_hydro_31_2nd"/>
    <property type="match status" value="1"/>
</dbReference>
<feature type="chain" id="PRO_5002655909" description="Glucosidase II subunit alpha" evidence="11">
    <location>
        <begin position="19"/>
        <end position="911"/>
    </location>
</feature>
<organism evidence="15 16">
    <name type="scientific">Scheffersomyces stipitis (strain ATCC 58785 / CBS 6054 / NBRC 10063 / NRRL Y-11545)</name>
    <name type="common">Yeast</name>
    <name type="synonym">Pichia stipitis</name>
    <dbReference type="NCBI Taxonomy" id="322104"/>
    <lineage>
        <taxon>Eukaryota</taxon>
        <taxon>Fungi</taxon>
        <taxon>Dikarya</taxon>
        <taxon>Ascomycota</taxon>
        <taxon>Saccharomycotina</taxon>
        <taxon>Pichiomycetes</taxon>
        <taxon>Debaryomycetaceae</taxon>
        <taxon>Scheffersomyces</taxon>
    </lineage>
</organism>
<dbReference type="STRING" id="322104.A3LZG4"/>
<dbReference type="GO" id="GO:0033919">
    <property type="term" value="F:glucan 1,3-alpha-glucosidase activity"/>
    <property type="evidence" value="ECO:0007669"/>
    <property type="project" value="EnsemblFungi"/>
</dbReference>
<dbReference type="CDD" id="cd06603">
    <property type="entry name" value="GH31_GANC_GANAB_alpha"/>
    <property type="match status" value="1"/>
</dbReference>
<dbReference type="GO" id="GO:0070880">
    <property type="term" value="P:fungal-type cell wall beta-glucan biosynthetic process"/>
    <property type="evidence" value="ECO:0007669"/>
    <property type="project" value="EnsemblFungi"/>
</dbReference>
<dbReference type="Gene3D" id="2.60.40.1760">
    <property type="entry name" value="glycosyl hydrolase (family 31)"/>
    <property type="match status" value="1"/>
</dbReference>
<comment type="pathway">
    <text evidence="2">Glycan metabolism; N-glycan metabolism.</text>
</comment>
<proteinExistence type="inferred from homology"/>
<evidence type="ECO:0000313" key="15">
    <source>
        <dbReference type="EMBL" id="ABN68154.2"/>
    </source>
</evidence>
<keyword evidence="4 11" id="KW-0732">Signal</keyword>
<dbReference type="GeneID" id="4840545"/>
<accession>A3LZG4</accession>
<evidence type="ECO:0000256" key="10">
    <source>
        <dbReference type="RuleBase" id="RU361185"/>
    </source>
</evidence>
<comment type="subcellular location">
    <subcellularLocation>
        <location evidence="1">Endoplasmic reticulum</location>
    </subcellularLocation>
</comment>
<dbReference type="eggNOG" id="KOG1066">
    <property type="taxonomic scope" value="Eukaryota"/>
</dbReference>
<name>A3LZG4_PICST</name>
<dbReference type="RefSeq" id="XP_001386183.2">
    <property type="nucleotide sequence ID" value="XM_001386146.1"/>
</dbReference>
<keyword evidence="5 10" id="KW-0378">Hydrolase</keyword>
<evidence type="ECO:0000256" key="11">
    <source>
        <dbReference type="SAM" id="SignalP"/>
    </source>
</evidence>
<dbReference type="GO" id="GO:0005788">
    <property type="term" value="C:endoplasmic reticulum lumen"/>
    <property type="evidence" value="ECO:0007669"/>
    <property type="project" value="EnsemblFungi"/>
</dbReference>
<dbReference type="Proteomes" id="UP000002258">
    <property type="component" value="Chromosome 7"/>
</dbReference>
<evidence type="ECO:0000256" key="7">
    <source>
        <dbReference type="ARBA" id="ARBA00023180"/>
    </source>
</evidence>
<dbReference type="OMA" id="TVHQPLW"/>
<evidence type="ECO:0000256" key="8">
    <source>
        <dbReference type="ARBA" id="ARBA00023295"/>
    </source>
</evidence>
<feature type="signal peptide" evidence="11">
    <location>
        <begin position="1"/>
        <end position="18"/>
    </location>
</feature>
<sequence>MRLQSVLLWIFCFSSVLAVKEYLFKNCDNSGFCHRNKHYANQIKSLGSAFVPHYAIDPSSVHLQESGQDFHIAGTIIKKVPNIPDLQVELPITVSLLEGNNVRVQIDESGRNQITVKNKYVNHRRYNETGQWAFASEELPYISKKDVKLDISSDKLSFTYGPAQEYTAELQFLPVKLTISYKDEPQVVVNDQNFLNLEHWRVRDANAEHLSDEQVDFDMFTDSFGDSKEDKLPLGPESIGLDFTFKNYKNLYGIPEHADSLNLKDTTGSNQPYRLFNVDIFEYETDSRLPMYGAIPLLLAVRPELSVGLFWINSADTFVDLDKNSDSGDSRTHWISENGVIDFMIIVDKTPAAINKNYGLITGYVQLPPLFSLGYHQCRWNYNDEKDVLEINSLMDKHRIPYDTIWLDIEYTDSKKYFTWQNDVFPDPEGMMKELDATGRNLVVIIDPHIKTGYPVSDQFRKQKICINDATNTSYLGHCWPGESVWIDTLNPNAQALWDSQFVWDKKNKFTGGLSTNLHIWNDMNEPSVFNGPETTSPRDNLHYGGWEHRSVHNIYGLSYHEATYNSLKKRQSHTTRERPFILTRSYYSGSQRTAAMWTGDNMSKWEYLQISLPMVLTSNIVGMPFAGADVGGFFGNPSKELLTRWYQAGIWYPFFRAHAHIDSRRREPWVAGEPYTSIMTDAVKLRYSLLPMLYTAFYESSVSGIPIMKPVFYEALDNLESYSIEDQFFVGNSGLLVKPVVEKEADDIEIYLPDSEVYYDFTNGNITGDITKFQLNKPGYVKRAVTLNDIPVFLKGGSIIAQKNRYRRSSKLMVNDPYTLIVAPDSNGNANGKLYIDDGESFGYTKGLSAKVSSIDVNYVGSLSSIEIEKIVIISQPQSQINKLIIHNPKLKVAADWSATFATDVEHDEL</sequence>
<dbReference type="Gene3D" id="2.60.40.1180">
    <property type="entry name" value="Golgi alpha-mannosidase II"/>
    <property type="match status" value="2"/>
</dbReference>
<dbReference type="Pfam" id="PF21365">
    <property type="entry name" value="Glyco_hydro_31_3rd"/>
    <property type="match status" value="1"/>
</dbReference>